<sequence>MLVVVVYSSLIFPNLIASRKKTSVGGEANFKAKLTKPQQFRGKINQSAILHLTQRQGDRRLLLGLPANKVGILKGEKAGYRTPIEKAVTPVGVSEATQHGNGVALIDQSIVACSKEITEDVGEAFPVVYAGILKKLRKMADGKGDICSASSSSKTSSSSSPSSKPSSPSSEPSSKTQLLQLQTQLTQLQTQLTQLQTQLTQLLIPKTGRKGGYFGNPTLDPLRRP</sequence>
<feature type="region of interest" description="Disordered" evidence="1">
    <location>
        <begin position="144"/>
        <end position="178"/>
    </location>
</feature>
<name>A0A2N5V728_9BASI</name>
<organism evidence="2 3">
    <name type="scientific">Puccinia coronata f. sp. avenae</name>
    <dbReference type="NCBI Taxonomy" id="200324"/>
    <lineage>
        <taxon>Eukaryota</taxon>
        <taxon>Fungi</taxon>
        <taxon>Dikarya</taxon>
        <taxon>Basidiomycota</taxon>
        <taxon>Pucciniomycotina</taxon>
        <taxon>Pucciniomycetes</taxon>
        <taxon>Pucciniales</taxon>
        <taxon>Pucciniaceae</taxon>
        <taxon>Puccinia</taxon>
    </lineage>
</organism>
<protein>
    <submittedName>
        <fullName evidence="2">Uncharacterized protein</fullName>
    </submittedName>
</protein>
<reference evidence="2 3" key="1">
    <citation type="submission" date="2017-11" db="EMBL/GenBank/DDBJ databases">
        <title>De novo assembly and phasing of dikaryotic genomes from two isolates of Puccinia coronata f. sp. avenae, the causal agent of oat crown rust.</title>
        <authorList>
            <person name="Miller M.E."/>
            <person name="Zhang Y."/>
            <person name="Omidvar V."/>
            <person name="Sperschneider J."/>
            <person name="Schwessinger B."/>
            <person name="Raley C."/>
            <person name="Palmer J.M."/>
            <person name="Garnica D."/>
            <person name="Upadhyaya N."/>
            <person name="Rathjen J."/>
            <person name="Taylor J.M."/>
            <person name="Park R.F."/>
            <person name="Dodds P.N."/>
            <person name="Hirsch C.D."/>
            <person name="Kianian S.F."/>
            <person name="Figueroa M."/>
        </authorList>
    </citation>
    <scope>NUCLEOTIDE SEQUENCE [LARGE SCALE GENOMIC DNA]</scope>
    <source>
        <strain evidence="2">12SD80</strain>
    </source>
</reference>
<gene>
    <name evidence="2" type="ORF">PCASD_04817</name>
</gene>
<proteinExistence type="predicted"/>
<dbReference type="Proteomes" id="UP000235392">
    <property type="component" value="Unassembled WGS sequence"/>
</dbReference>
<feature type="compositionally biased region" description="Low complexity" evidence="1">
    <location>
        <begin position="148"/>
        <end position="178"/>
    </location>
</feature>
<evidence type="ECO:0000256" key="1">
    <source>
        <dbReference type="SAM" id="MobiDB-lite"/>
    </source>
</evidence>
<comment type="caution">
    <text evidence="2">The sequence shown here is derived from an EMBL/GenBank/DDBJ whole genome shotgun (WGS) entry which is preliminary data.</text>
</comment>
<evidence type="ECO:0000313" key="2">
    <source>
        <dbReference type="EMBL" id="PLW45807.1"/>
    </source>
</evidence>
<accession>A0A2N5V728</accession>
<evidence type="ECO:0000313" key="3">
    <source>
        <dbReference type="Proteomes" id="UP000235392"/>
    </source>
</evidence>
<dbReference type="EMBL" id="PGCI01000045">
    <property type="protein sequence ID" value="PLW45807.1"/>
    <property type="molecule type" value="Genomic_DNA"/>
</dbReference>
<dbReference type="AlphaFoldDB" id="A0A2N5V728"/>